<evidence type="ECO:0000313" key="1">
    <source>
        <dbReference type="EMBL" id="KAI4305883.1"/>
    </source>
</evidence>
<protein>
    <submittedName>
        <fullName evidence="1">Uncharacterized protein</fullName>
    </submittedName>
</protein>
<accession>A0ACB9L8I8</accession>
<organism evidence="1 2">
    <name type="scientific">Bauhinia variegata</name>
    <name type="common">Purple orchid tree</name>
    <name type="synonym">Phanera variegata</name>
    <dbReference type="NCBI Taxonomy" id="167791"/>
    <lineage>
        <taxon>Eukaryota</taxon>
        <taxon>Viridiplantae</taxon>
        <taxon>Streptophyta</taxon>
        <taxon>Embryophyta</taxon>
        <taxon>Tracheophyta</taxon>
        <taxon>Spermatophyta</taxon>
        <taxon>Magnoliopsida</taxon>
        <taxon>eudicotyledons</taxon>
        <taxon>Gunneridae</taxon>
        <taxon>Pentapetalae</taxon>
        <taxon>rosids</taxon>
        <taxon>fabids</taxon>
        <taxon>Fabales</taxon>
        <taxon>Fabaceae</taxon>
        <taxon>Cercidoideae</taxon>
        <taxon>Cercideae</taxon>
        <taxon>Bauhiniinae</taxon>
        <taxon>Bauhinia</taxon>
    </lineage>
</organism>
<dbReference type="EMBL" id="CM039437">
    <property type="protein sequence ID" value="KAI4305883.1"/>
    <property type="molecule type" value="Genomic_DNA"/>
</dbReference>
<comment type="caution">
    <text evidence="1">The sequence shown here is derived from an EMBL/GenBank/DDBJ whole genome shotgun (WGS) entry which is preliminary data.</text>
</comment>
<evidence type="ECO:0000313" key="2">
    <source>
        <dbReference type="Proteomes" id="UP000828941"/>
    </source>
</evidence>
<proteinExistence type="predicted"/>
<reference evidence="1 2" key="1">
    <citation type="journal article" date="2022" name="DNA Res.">
        <title>Chromosomal-level genome assembly of the orchid tree Bauhinia variegata (Leguminosae; Cercidoideae) supports the allotetraploid origin hypothesis of Bauhinia.</title>
        <authorList>
            <person name="Zhong Y."/>
            <person name="Chen Y."/>
            <person name="Zheng D."/>
            <person name="Pang J."/>
            <person name="Liu Y."/>
            <person name="Luo S."/>
            <person name="Meng S."/>
            <person name="Qian L."/>
            <person name="Wei D."/>
            <person name="Dai S."/>
            <person name="Zhou R."/>
        </authorList>
    </citation>
    <scope>NUCLEOTIDE SEQUENCE [LARGE SCALE GENOMIC DNA]</scope>
    <source>
        <strain evidence="1">BV-YZ2020</strain>
    </source>
</reference>
<name>A0ACB9L8I8_BAUVA</name>
<keyword evidence="2" id="KW-1185">Reference proteome</keyword>
<dbReference type="Proteomes" id="UP000828941">
    <property type="component" value="Chromosome 12"/>
</dbReference>
<gene>
    <name evidence="1" type="ORF">L6164_029216</name>
</gene>
<sequence length="204" mass="22626">MDRIPRLFAAARGGDIAALQQLLSEDPQILERVVSSTIYTETPLHVAALAGQTDFARELITLKPSLAMEKNQEGLIPLHIASARGDLDTLTELLTLGSSREQCLLKGQGGQIPLHDAIIKGRVPVIELLISHCAESVEELTERDETVFHLAAMNKQSEALQVVTERMKQHHNFMAIFNSKDKGGNNFWDLGQRQIRENKEVIAI</sequence>